<dbReference type="EMBL" id="JAKFHA010000033">
    <property type="protein sequence ID" value="MCF2532398.1"/>
    <property type="molecule type" value="Genomic_DNA"/>
</dbReference>
<evidence type="ECO:0000313" key="7">
    <source>
        <dbReference type="Proteomes" id="UP001165378"/>
    </source>
</evidence>
<dbReference type="Pfam" id="PF13564">
    <property type="entry name" value="DoxX_2"/>
    <property type="match status" value="1"/>
</dbReference>
<protein>
    <submittedName>
        <fullName evidence="6">DoxX family protein</fullName>
    </submittedName>
</protein>
<name>A0AA41Q6C2_9ACTN</name>
<dbReference type="AlphaFoldDB" id="A0AA41Q6C2"/>
<feature type="transmembrane region" description="Helical" evidence="5">
    <location>
        <begin position="35"/>
        <end position="53"/>
    </location>
</feature>
<dbReference type="GO" id="GO:0016020">
    <property type="term" value="C:membrane"/>
    <property type="evidence" value="ECO:0007669"/>
    <property type="project" value="UniProtKB-SubCell"/>
</dbReference>
<keyword evidence="7" id="KW-1185">Reference proteome</keyword>
<feature type="transmembrane region" description="Helical" evidence="5">
    <location>
        <begin position="73"/>
        <end position="91"/>
    </location>
</feature>
<accession>A0AA41Q6C2</accession>
<comment type="subcellular location">
    <subcellularLocation>
        <location evidence="1">Membrane</location>
        <topology evidence="1">Multi-pass membrane protein</topology>
    </subcellularLocation>
</comment>
<comment type="caution">
    <text evidence="6">The sequence shown here is derived from an EMBL/GenBank/DDBJ whole genome shotgun (WGS) entry which is preliminary data.</text>
</comment>
<dbReference type="PANTHER" id="PTHR36974">
    <property type="entry name" value="MEMBRANE PROTEIN-RELATED"/>
    <property type="match status" value="1"/>
</dbReference>
<keyword evidence="2 5" id="KW-0812">Transmembrane</keyword>
<dbReference type="Proteomes" id="UP001165378">
    <property type="component" value="Unassembled WGS sequence"/>
</dbReference>
<evidence type="ECO:0000313" key="6">
    <source>
        <dbReference type="EMBL" id="MCF2532398.1"/>
    </source>
</evidence>
<dbReference type="PANTHER" id="PTHR36974:SF1">
    <property type="entry name" value="DOXX FAMILY MEMBRANE PROTEIN"/>
    <property type="match status" value="1"/>
</dbReference>
<evidence type="ECO:0000256" key="1">
    <source>
        <dbReference type="ARBA" id="ARBA00004141"/>
    </source>
</evidence>
<proteinExistence type="predicted"/>
<dbReference type="RefSeq" id="WP_235057177.1">
    <property type="nucleotide sequence ID" value="NZ_JAKFHA010000033.1"/>
</dbReference>
<evidence type="ECO:0000256" key="2">
    <source>
        <dbReference type="ARBA" id="ARBA00022692"/>
    </source>
</evidence>
<reference evidence="6" key="1">
    <citation type="submission" date="2022-01" db="EMBL/GenBank/DDBJ databases">
        <title>Genome-Based Taxonomic Classification of the Phylum Actinobacteria.</title>
        <authorList>
            <person name="Gao Y."/>
        </authorList>
    </citation>
    <scope>NUCLEOTIDE SEQUENCE</scope>
    <source>
        <strain evidence="6">KLBMP 8922</strain>
    </source>
</reference>
<keyword evidence="3 5" id="KW-1133">Transmembrane helix</keyword>
<dbReference type="InterPro" id="IPR032808">
    <property type="entry name" value="DoxX"/>
</dbReference>
<evidence type="ECO:0000256" key="5">
    <source>
        <dbReference type="SAM" id="Phobius"/>
    </source>
</evidence>
<sequence length="128" mass="13582">MRDAGSARHVAQAERRRPAVVDRFGIDALDAWHPALRVGLAVMFLLTAFAHFYPKLRADLIGMVPPALPRPGLLVTITGILEIAGAVGLLVPATARLTAACLIVLLIAMYPANVSAARRRVAQGDPLG</sequence>
<evidence type="ECO:0000256" key="4">
    <source>
        <dbReference type="ARBA" id="ARBA00023136"/>
    </source>
</evidence>
<keyword evidence="4 5" id="KW-0472">Membrane</keyword>
<evidence type="ECO:0000256" key="3">
    <source>
        <dbReference type="ARBA" id="ARBA00022989"/>
    </source>
</evidence>
<gene>
    <name evidence="6" type="ORF">LZ495_35010</name>
</gene>
<feature type="transmembrane region" description="Helical" evidence="5">
    <location>
        <begin position="97"/>
        <end position="114"/>
    </location>
</feature>
<organism evidence="6 7">
    <name type="scientific">Yinghuangia soli</name>
    <dbReference type="NCBI Taxonomy" id="2908204"/>
    <lineage>
        <taxon>Bacteria</taxon>
        <taxon>Bacillati</taxon>
        <taxon>Actinomycetota</taxon>
        <taxon>Actinomycetes</taxon>
        <taxon>Kitasatosporales</taxon>
        <taxon>Streptomycetaceae</taxon>
        <taxon>Yinghuangia</taxon>
    </lineage>
</organism>